<evidence type="ECO:0000313" key="7">
    <source>
        <dbReference type="Proteomes" id="UP001610335"/>
    </source>
</evidence>
<dbReference type="SUPFAM" id="SSF48179">
    <property type="entry name" value="6-phosphogluconate dehydrogenase C-terminal domain-like"/>
    <property type="match status" value="1"/>
</dbReference>
<evidence type="ECO:0000313" key="6">
    <source>
        <dbReference type="EMBL" id="KAL2812932.1"/>
    </source>
</evidence>
<dbReference type="Pfam" id="PF03807">
    <property type="entry name" value="F420_oxidored"/>
    <property type="match status" value="1"/>
</dbReference>
<protein>
    <recommendedName>
        <fullName evidence="8">Pyrroline-5-carboxylate reductase</fullName>
    </recommendedName>
</protein>
<keyword evidence="7" id="KW-1185">Reference proteome</keyword>
<evidence type="ECO:0000259" key="5">
    <source>
        <dbReference type="Pfam" id="PF14748"/>
    </source>
</evidence>
<evidence type="ECO:0000256" key="1">
    <source>
        <dbReference type="ARBA" id="ARBA00005525"/>
    </source>
</evidence>
<reference evidence="6 7" key="1">
    <citation type="submission" date="2024-07" db="EMBL/GenBank/DDBJ databases">
        <title>Section-level genome sequencing and comparative genomics of Aspergillus sections Usti and Cavernicolus.</title>
        <authorList>
            <consortium name="Lawrence Berkeley National Laboratory"/>
            <person name="Nybo J.L."/>
            <person name="Vesth T.C."/>
            <person name="Theobald S."/>
            <person name="Frisvad J.C."/>
            <person name="Larsen T.O."/>
            <person name="Kjaerboelling I."/>
            <person name="Rothschild-Mancinelli K."/>
            <person name="Lyhne E.K."/>
            <person name="Kogle M.E."/>
            <person name="Barry K."/>
            <person name="Clum A."/>
            <person name="Na H."/>
            <person name="Ledsgaard L."/>
            <person name="Lin J."/>
            <person name="Lipzen A."/>
            <person name="Kuo A."/>
            <person name="Riley R."/>
            <person name="Mondo S."/>
            <person name="LaButti K."/>
            <person name="Haridas S."/>
            <person name="Pangalinan J."/>
            <person name="Salamov A.A."/>
            <person name="Simmons B.A."/>
            <person name="Magnuson J.K."/>
            <person name="Chen J."/>
            <person name="Drula E."/>
            <person name="Henrissat B."/>
            <person name="Wiebenga A."/>
            <person name="Lubbers R.J."/>
            <person name="Gomes A.C."/>
            <person name="Makela M.R."/>
            <person name="Stajich J."/>
            <person name="Grigoriev I.V."/>
            <person name="Mortensen U.H."/>
            <person name="De vries R.P."/>
            <person name="Baker S.E."/>
            <person name="Andersen M.R."/>
        </authorList>
    </citation>
    <scope>NUCLEOTIDE SEQUENCE [LARGE SCALE GENOMIC DNA]</scope>
    <source>
        <strain evidence="6 7">CBS 600.67</strain>
    </source>
</reference>
<dbReference type="PIRSF" id="PIRSF000193">
    <property type="entry name" value="Pyrrol-5-carb_rd"/>
    <property type="match status" value="1"/>
</dbReference>
<dbReference type="InterPro" id="IPR028939">
    <property type="entry name" value="P5C_Rdtase_cat_N"/>
</dbReference>
<dbReference type="InterPro" id="IPR029036">
    <property type="entry name" value="P5CR_dimer"/>
</dbReference>
<proteinExistence type="inferred from homology"/>
<evidence type="ECO:0000256" key="2">
    <source>
        <dbReference type="ARBA" id="ARBA00022857"/>
    </source>
</evidence>
<dbReference type="PANTHER" id="PTHR11645:SF0">
    <property type="entry name" value="PYRROLINE-5-CARBOXYLATE REDUCTASE 3"/>
    <property type="match status" value="1"/>
</dbReference>
<evidence type="ECO:0008006" key="8">
    <source>
        <dbReference type="Google" id="ProtNLM"/>
    </source>
</evidence>
<keyword evidence="3" id="KW-0560">Oxidoreductase</keyword>
<organism evidence="6 7">
    <name type="scientific">Aspergillus cavernicola</name>
    <dbReference type="NCBI Taxonomy" id="176166"/>
    <lineage>
        <taxon>Eukaryota</taxon>
        <taxon>Fungi</taxon>
        <taxon>Dikarya</taxon>
        <taxon>Ascomycota</taxon>
        <taxon>Pezizomycotina</taxon>
        <taxon>Eurotiomycetes</taxon>
        <taxon>Eurotiomycetidae</taxon>
        <taxon>Eurotiales</taxon>
        <taxon>Aspergillaceae</taxon>
        <taxon>Aspergillus</taxon>
        <taxon>Aspergillus subgen. Nidulantes</taxon>
    </lineage>
</organism>
<evidence type="ECO:0000256" key="3">
    <source>
        <dbReference type="ARBA" id="ARBA00023002"/>
    </source>
</evidence>
<dbReference type="Gene3D" id="1.10.3730.10">
    <property type="entry name" value="ProC C-terminal domain-like"/>
    <property type="match status" value="1"/>
</dbReference>
<evidence type="ECO:0000259" key="4">
    <source>
        <dbReference type="Pfam" id="PF03807"/>
    </source>
</evidence>
<sequence length="288" mass="31024">MSLSQRPIHLTFLGCGHIGKALLGALLPSISNPDSPIKGVTVALKHQESQTQLQSHFRNSLAHVNFVYQQNTKAVRNADAILFAFPPDQIHEVLGTPEIREALQHKLVISILARTPHDELKRVIQGNNNGPGDLRIARAMPTMGTEVHESATLLADLGNPREIEAVELAAWIFNSVGKVYRISDDYFDAATGMSAFSNALITVAIQAIARKAVSEGIREEHAIAIASQCIRGMVELILSGISPEELERSLSAPGSITGQAIEGLKESQMEGILGSLLSGAVARARDYT</sequence>
<dbReference type="SUPFAM" id="SSF51735">
    <property type="entry name" value="NAD(P)-binding Rossmann-fold domains"/>
    <property type="match status" value="1"/>
</dbReference>
<dbReference type="EMBL" id="JBFXLS010000156">
    <property type="protein sequence ID" value="KAL2812932.1"/>
    <property type="molecule type" value="Genomic_DNA"/>
</dbReference>
<dbReference type="InterPro" id="IPR000304">
    <property type="entry name" value="Pyrroline-COOH_reductase"/>
</dbReference>
<dbReference type="Gene3D" id="3.40.50.720">
    <property type="entry name" value="NAD(P)-binding Rossmann-like Domain"/>
    <property type="match status" value="1"/>
</dbReference>
<dbReference type="Pfam" id="PF14748">
    <property type="entry name" value="P5CR_dimer"/>
    <property type="match status" value="1"/>
</dbReference>
<comment type="caution">
    <text evidence="6">The sequence shown here is derived from an EMBL/GenBank/DDBJ whole genome shotgun (WGS) entry which is preliminary data.</text>
</comment>
<dbReference type="PANTHER" id="PTHR11645">
    <property type="entry name" value="PYRROLINE-5-CARBOXYLATE REDUCTASE"/>
    <property type="match status" value="1"/>
</dbReference>
<feature type="domain" description="Pyrroline-5-carboxylate reductase catalytic N-terminal" evidence="4">
    <location>
        <begin position="10"/>
        <end position="113"/>
    </location>
</feature>
<dbReference type="InterPro" id="IPR008927">
    <property type="entry name" value="6-PGluconate_DH-like_C_sf"/>
</dbReference>
<name>A0ABR4HBS6_9EURO</name>
<gene>
    <name evidence="6" type="ORF">BDW59DRAFT_167665</name>
</gene>
<feature type="domain" description="Pyrroline-5-carboxylate reductase dimerisation" evidence="5">
    <location>
        <begin position="185"/>
        <end position="285"/>
    </location>
</feature>
<dbReference type="Proteomes" id="UP001610335">
    <property type="component" value="Unassembled WGS sequence"/>
</dbReference>
<keyword evidence="2" id="KW-0521">NADP</keyword>
<comment type="similarity">
    <text evidence="1">Belongs to the pyrroline-5-carboxylate reductase family.</text>
</comment>
<accession>A0ABR4HBS6</accession>
<dbReference type="InterPro" id="IPR036291">
    <property type="entry name" value="NAD(P)-bd_dom_sf"/>
</dbReference>